<dbReference type="AlphaFoldDB" id="A0A803L122"/>
<dbReference type="Gene3D" id="2.40.50.40">
    <property type="match status" value="1"/>
</dbReference>
<feature type="domain" description="Chromo" evidence="2">
    <location>
        <begin position="137"/>
        <end position="188"/>
    </location>
</feature>
<dbReference type="InterPro" id="IPR016197">
    <property type="entry name" value="Chromo-like_dom_sf"/>
</dbReference>
<accession>A0A803L122</accession>
<dbReference type="Proteomes" id="UP000596660">
    <property type="component" value="Unplaced"/>
</dbReference>
<dbReference type="Gramene" id="AUR62005560-RA">
    <property type="protein sequence ID" value="AUR62005560-RA:cds"/>
    <property type="gene ID" value="AUR62005560"/>
</dbReference>
<dbReference type="InterPro" id="IPR023780">
    <property type="entry name" value="Chromo_domain"/>
</dbReference>
<name>A0A803L122_CHEQI</name>
<dbReference type="SMART" id="SM00298">
    <property type="entry name" value="CHROMO"/>
    <property type="match status" value="1"/>
</dbReference>
<evidence type="ECO:0000256" key="1">
    <source>
        <dbReference type="SAM" id="MobiDB-lite"/>
    </source>
</evidence>
<dbReference type="SUPFAM" id="SSF54160">
    <property type="entry name" value="Chromo domain-like"/>
    <property type="match status" value="1"/>
</dbReference>
<feature type="region of interest" description="Disordered" evidence="1">
    <location>
        <begin position="1"/>
        <end position="20"/>
    </location>
</feature>
<evidence type="ECO:0000313" key="3">
    <source>
        <dbReference type="EnsemblPlants" id="AUR62005560-RA:cds"/>
    </source>
</evidence>
<evidence type="ECO:0000313" key="4">
    <source>
        <dbReference type="Proteomes" id="UP000596660"/>
    </source>
</evidence>
<protein>
    <recommendedName>
        <fullName evidence="2">Chromo domain-containing protein</fullName>
    </recommendedName>
</protein>
<reference evidence="3" key="1">
    <citation type="journal article" date="2017" name="Nature">
        <title>The genome of Chenopodium quinoa.</title>
        <authorList>
            <person name="Jarvis D.E."/>
            <person name="Ho Y.S."/>
            <person name="Lightfoot D.J."/>
            <person name="Schmoeckel S.M."/>
            <person name="Li B."/>
            <person name="Borm T.J.A."/>
            <person name="Ohyanagi H."/>
            <person name="Mineta K."/>
            <person name="Michell C.T."/>
            <person name="Saber N."/>
            <person name="Kharbatia N.M."/>
            <person name="Rupper R.R."/>
            <person name="Sharp A.R."/>
            <person name="Dally N."/>
            <person name="Boughton B.A."/>
            <person name="Woo Y.H."/>
            <person name="Gao G."/>
            <person name="Schijlen E.G.W.M."/>
            <person name="Guo X."/>
            <person name="Momin A.A."/>
            <person name="Negrao S."/>
            <person name="Al-Babili S."/>
            <person name="Gehring C."/>
            <person name="Roessner U."/>
            <person name="Jung C."/>
            <person name="Murphy K."/>
            <person name="Arold S.T."/>
            <person name="Gojobori T."/>
            <person name="van der Linden C.G."/>
            <person name="van Loo E.N."/>
            <person name="Jellen E.N."/>
            <person name="Maughan P.J."/>
            <person name="Tester M."/>
        </authorList>
    </citation>
    <scope>NUCLEOTIDE SEQUENCE [LARGE SCALE GENOMIC DNA]</scope>
    <source>
        <strain evidence="3">cv. PI 614886</strain>
    </source>
</reference>
<keyword evidence="4" id="KW-1185">Reference proteome</keyword>
<organism evidence="3 4">
    <name type="scientific">Chenopodium quinoa</name>
    <name type="common">Quinoa</name>
    <dbReference type="NCBI Taxonomy" id="63459"/>
    <lineage>
        <taxon>Eukaryota</taxon>
        <taxon>Viridiplantae</taxon>
        <taxon>Streptophyta</taxon>
        <taxon>Embryophyta</taxon>
        <taxon>Tracheophyta</taxon>
        <taxon>Spermatophyta</taxon>
        <taxon>Magnoliopsida</taxon>
        <taxon>eudicotyledons</taxon>
        <taxon>Gunneridae</taxon>
        <taxon>Pentapetalae</taxon>
        <taxon>Caryophyllales</taxon>
        <taxon>Chenopodiaceae</taxon>
        <taxon>Chenopodioideae</taxon>
        <taxon>Atripliceae</taxon>
        <taxon>Chenopodium</taxon>
    </lineage>
</organism>
<dbReference type="Pfam" id="PF00385">
    <property type="entry name" value="Chromo"/>
    <property type="match status" value="1"/>
</dbReference>
<proteinExistence type="predicted"/>
<evidence type="ECO:0000259" key="2">
    <source>
        <dbReference type="PROSITE" id="PS50013"/>
    </source>
</evidence>
<dbReference type="PROSITE" id="PS50013">
    <property type="entry name" value="CHROMO_2"/>
    <property type="match status" value="1"/>
</dbReference>
<dbReference type="InterPro" id="IPR000953">
    <property type="entry name" value="Chromo/chromo_shadow_dom"/>
</dbReference>
<sequence>DQFRISVPSPSQPNRVRRDSERNLEFCSALQLRSADAKGEPTFLVALVEISPDKSVEVPDKVVRVLDEFKDVMPPELPKNLPPRCVVDHKIDLEPSALPPARAPYRMIPDALSPRSHELVAALTAVESNFTEKEIDQGIERILDHRAIGQEKKNFRREYLVLWKGKSELDATWGKVETLWQHEDCQDLPRKPNGDVRLIWWGRFVTIKDGG</sequence>
<reference evidence="3" key="2">
    <citation type="submission" date="2021-03" db="UniProtKB">
        <authorList>
            <consortium name="EnsemblPlants"/>
        </authorList>
    </citation>
    <scope>IDENTIFICATION</scope>
</reference>
<dbReference type="EnsemblPlants" id="AUR62005560-RA">
    <property type="protein sequence ID" value="AUR62005560-RA:cds"/>
    <property type="gene ID" value="AUR62005560"/>
</dbReference>